<feature type="domain" description="SHSP" evidence="3">
    <location>
        <begin position="31"/>
        <end position="142"/>
    </location>
</feature>
<evidence type="ECO:0000259" key="3">
    <source>
        <dbReference type="PROSITE" id="PS01031"/>
    </source>
</evidence>
<dbReference type="PANTHER" id="PTHR11527">
    <property type="entry name" value="HEAT-SHOCK PROTEIN 20 FAMILY MEMBER"/>
    <property type="match status" value="1"/>
</dbReference>
<dbReference type="EMBL" id="FOOC01000005">
    <property type="protein sequence ID" value="SFF48499.1"/>
    <property type="molecule type" value="Genomic_DNA"/>
</dbReference>
<organism evidence="4 5">
    <name type="scientific">Fontimonas thermophila</name>
    <dbReference type="NCBI Taxonomy" id="1076937"/>
    <lineage>
        <taxon>Bacteria</taxon>
        <taxon>Pseudomonadati</taxon>
        <taxon>Pseudomonadota</taxon>
        <taxon>Gammaproteobacteria</taxon>
        <taxon>Nevskiales</taxon>
        <taxon>Nevskiaceae</taxon>
        <taxon>Fontimonas</taxon>
    </lineage>
</organism>
<gene>
    <name evidence="4" type="ORF">SAMN04488120_105141</name>
</gene>
<dbReference type="InterPro" id="IPR002068">
    <property type="entry name" value="A-crystallin/Hsp20_dom"/>
</dbReference>
<dbReference type="CDD" id="cd06464">
    <property type="entry name" value="ACD_sHsps-like"/>
    <property type="match status" value="1"/>
</dbReference>
<dbReference type="STRING" id="1076937.SAMN04488120_105141"/>
<evidence type="ECO:0000313" key="5">
    <source>
        <dbReference type="Proteomes" id="UP000199771"/>
    </source>
</evidence>
<dbReference type="RefSeq" id="WP_091533257.1">
    <property type="nucleotide sequence ID" value="NZ_FOOC01000005.1"/>
</dbReference>
<dbReference type="InterPro" id="IPR008978">
    <property type="entry name" value="HSP20-like_chaperone"/>
</dbReference>
<dbReference type="Gene3D" id="2.60.40.790">
    <property type="match status" value="1"/>
</dbReference>
<dbReference type="Pfam" id="PF00011">
    <property type="entry name" value="HSP20"/>
    <property type="match status" value="1"/>
</dbReference>
<keyword evidence="5" id="KW-1185">Reference proteome</keyword>
<dbReference type="OrthoDB" id="9792695at2"/>
<evidence type="ECO:0000256" key="2">
    <source>
        <dbReference type="RuleBase" id="RU003616"/>
    </source>
</evidence>
<sequence>MSITRYEPWALHRELLNEVNRLFGANDASSAATADWVPPVDIEEYADKFVLYADVPGIEPSSIDVTLEKGVLTLAGTREQPVEHSGIERKRSERASGKFLRRFVLPDTVDSDNVTASGKNGVLQVIIPKRPQAQPRKIAVTN</sequence>
<dbReference type="Proteomes" id="UP000199771">
    <property type="component" value="Unassembled WGS sequence"/>
</dbReference>
<evidence type="ECO:0000313" key="4">
    <source>
        <dbReference type="EMBL" id="SFF48499.1"/>
    </source>
</evidence>
<accession>A0A1I2J225</accession>
<dbReference type="InterPro" id="IPR031107">
    <property type="entry name" value="Small_HSP"/>
</dbReference>
<reference evidence="4 5" key="1">
    <citation type="submission" date="2016-10" db="EMBL/GenBank/DDBJ databases">
        <authorList>
            <person name="de Groot N.N."/>
        </authorList>
    </citation>
    <scope>NUCLEOTIDE SEQUENCE [LARGE SCALE GENOMIC DNA]</scope>
    <source>
        <strain evidence="4 5">DSM 23609</strain>
    </source>
</reference>
<proteinExistence type="inferred from homology"/>
<dbReference type="AlphaFoldDB" id="A0A1I2J225"/>
<evidence type="ECO:0000256" key="1">
    <source>
        <dbReference type="PROSITE-ProRule" id="PRU00285"/>
    </source>
</evidence>
<protein>
    <submittedName>
        <fullName evidence="4">Heat shock protein Hsp20</fullName>
    </submittedName>
</protein>
<name>A0A1I2J225_9GAMM</name>
<comment type="similarity">
    <text evidence="1 2">Belongs to the small heat shock protein (HSP20) family.</text>
</comment>
<dbReference type="SUPFAM" id="SSF49764">
    <property type="entry name" value="HSP20-like chaperones"/>
    <property type="match status" value="1"/>
</dbReference>
<dbReference type="PROSITE" id="PS01031">
    <property type="entry name" value="SHSP"/>
    <property type="match status" value="1"/>
</dbReference>
<keyword evidence="4" id="KW-0346">Stress response</keyword>